<evidence type="ECO:0000313" key="4">
    <source>
        <dbReference type="Proteomes" id="UP001152799"/>
    </source>
</evidence>
<evidence type="ECO:0000313" key="3">
    <source>
        <dbReference type="EMBL" id="CAG9771806.1"/>
    </source>
</evidence>
<dbReference type="SUPFAM" id="SSF50494">
    <property type="entry name" value="Trypsin-like serine proteases"/>
    <property type="match status" value="1"/>
</dbReference>
<keyword evidence="4" id="KW-1185">Reference proteome</keyword>
<evidence type="ECO:0000256" key="2">
    <source>
        <dbReference type="SAM" id="SignalP"/>
    </source>
</evidence>
<keyword evidence="1" id="KW-0472">Membrane</keyword>
<dbReference type="Proteomes" id="UP001152799">
    <property type="component" value="Chromosome 7"/>
</dbReference>
<dbReference type="InterPro" id="IPR043504">
    <property type="entry name" value="Peptidase_S1_PA_chymotrypsin"/>
</dbReference>
<dbReference type="AlphaFoldDB" id="A0A9N9MUJ8"/>
<proteinExistence type="predicted"/>
<feature type="transmembrane region" description="Helical" evidence="1">
    <location>
        <begin position="309"/>
        <end position="326"/>
    </location>
</feature>
<dbReference type="EMBL" id="OU892283">
    <property type="protein sequence ID" value="CAG9771806.1"/>
    <property type="molecule type" value="Genomic_DNA"/>
</dbReference>
<evidence type="ECO:0000256" key="1">
    <source>
        <dbReference type="SAM" id="Phobius"/>
    </source>
</evidence>
<sequence>MRSGFWKYVLLLVAVAAYCSGGNPSVPEQGQSQNFNFLVEVVRQDTKERVAVGTLLSPTRVLTSPKALDFNTSGYEVHVTTRHKERFIISSVLSAMGQGALYLGASAAASTLGNIIVNHFKNPPYDDYLVHLRMKQNRFKKCDIAILTIKPTQPVSRADLTFVELSSKSSRALDKEADTPCKKASVLGWKERATVDLIGTKKCAEKINIQSKGEHFCSLNEENLFCDSNQQGSPVMCGDLQVGMLIPGRYCYGTENNLPGEPLQFVRIEDYIDGIAKAMEPREDEKPLPNDNSTVPTPTTVSEGICFKPYTNIFVLLWIAILLYIFI</sequence>
<feature type="chain" id="PRO_5040393271" evidence="2">
    <location>
        <begin position="22"/>
        <end position="327"/>
    </location>
</feature>
<keyword evidence="2" id="KW-0732">Signal</keyword>
<accession>A0A9N9MUJ8</accession>
<dbReference type="InterPro" id="IPR009003">
    <property type="entry name" value="Peptidase_S1_PA"/>
</dbReference>
<reference evidence="3" key="1">
    <citation type="submission" date="2022-01" db="EMBL/GenBank/DDBJ databases">
        <authorList>
            <person name="King R."/>
        </authorList>
    </citation>
    <scope>NUCLEOTIDE SEQUENCE</scope>
</reference>
<feature type="signal peptide" evidence="2">
    <location>
        <begin position="1"/>
        <end position="21"/>
    </location>
</feature>
<dbReference type="Gene3D" id="2.40.10.10">
    <property type="entry name" value="Trypsin-like serine proteases"/>
    <property type="match status" value="1"/>
</dbReference>
<gene>
    <name evidence="3" type="ORF">CEUTPL_LOCUS12231</name>
</gene>
<name>A0A9N9MUJ8_9CUCU</name>
<keyword evidence="1" id="KW-1133">Transmembrane helix</keyword>
<keyword evidence="1" id="KW-0812">Transmembrane</keyword>
<organism evidence="3 4">
    <name type="scientific">Ceutorhynchus assimilis</name>
    <name type="common">cabbage seed weevil</name>
    <dbReference type="NCBI Taxonomy" id="467358"/>
    <lineage>
        <taxon>Eukaryota</taxon>
        <taxon>Metazoa</taxon>
        <taxon>Ecdysozoa</taxon>
        <taxon>Arthropoda</taxon>
        <taxon>Hexapoda</taxon>
        <taxon>Insecta</taxon>
        <taxon>Pterygota</taxon>
        <taxon>Neoptera</taxon>
        <taxon>Endopterygota</taxon>
        <taxon>Coleoptera</taxon>
        <taxon>Polyphaga</taxon>
        <taxon>Cucujiformia</taxon>
        <taxon>Curculionidae</taxon>
        <taxon>Ceutorhynchinae</taxon>
        <taxon>Ceutorhynchus</taxon>
    </lineage>
</organism>
<protein>
    <submittedName>
        <fullName evidence="3">Uncharacterized protein</fullName>
    </submittedName>
</protein>